<reference evidence="2" key="1">
    <citation type="submission" date="2022-11" db="UniProtKB">
        <authorList>
            <consortium name="WormBaseParasite"/>
        </authorList>
    </citation>
    <scope>IDENTIFICATION</scope>
</reference>
<dbReference type="WBParaSite" id="nRc.2.0.1.t29067-RA">
    <property type="protein sequence ID" value="nRc.2.0.1.t29067-RA"/>
    <property type="gene ID" value="nRc.2.0.1.g29067"/>
</dbReference>
<dbReference type="AlphaFoldDB" id="A0A915JTB6"/>
<keyword evidence="1" id="KW-1185">Reference proteome</keyword>
<evidence type="ECO:0000313" key="1">
    <source>
        <dbReference type="Proteomes" id="UP000887565"/>
    </source>
</evidence>
<protein>
    <submittedName>
        <fullName evidence="2">Uncharacterized protein</fullName>
    </submittedName>
</protein>
<evidence type="ECO:0000313" key="2">
    <source>
        <dbReference type="WBParaSite" id="nRc.2.0.1.t29067-RA"/>
    </source>
</evidence>
<accession>A0A915JTB6</accession>
<dbReference type="Proteomes" id="UP000887565">
    <property type="component" value="Unplaced"/>
</dbReference>
<proteinExistence type="predicted"/>
<name>A0A915JTB6_ROMCU</name>
<sequence length="62" mass="7229">MNGAINACSRTRECRFEKISFFKCTLMSLRSVRALTSGHEFKNHIKYLRKTVQFGLNFLNIT</sequence>
<organism evidence="1 2">
    <name type="scientific">Romanomermis culicivorax</name>
    <name type="common">Nematode worm</name>
    <dbReference type="NCBI Taxonomy" id="13658"/>
    <lineage>
        <taxon>Eukaryota</taxon>
        <taxon>Metazoa</taxon>
        <taxon>Ecdysozoa</taxon>
        <taxon>Nematoda</taxon>
        <taxon>Enoplea</taxon>
        <taxon>Dorylaimia</taxon>
        <taxon>Mermithida</taxon>
        <taxon>Mermithoidea</taxon>
        <taxon>Mermithidae</taxon>
        <taxon>Romanomermis</taxon>
    </lineage>
</organism>